<dbReference type="Gene3D" id="3.40.390.10">
    <property type="entry name" value="Collagenase (Catalytic Domain)"/>
    <property type="match status" value="1"/>
</dbReference>
<keyword evidence="8" id="KW-0862">Zinc</keyword>
<dbReference type="InterPro" id="IPR018358">
    <property type="entry name" value="Disintegrin_CS"/>
</dbReference>
<dbReference type="InterPro" id="IPR001590">
    <property type="entry name" value="Peptidase_M12B"/>
</dbReference>
<dbReference type="SUPFAM" id="SSF55486">
    <property type="entry name" value="Metalloproteases ('zincins'), catalytic domain"/>
    <property type="match status" value="1"/>
</dbReference>
<accession>A0A3P9AVI3</accession>
<dbReference type="InterPro" id="IPR000742">
    <property type="entry name" value="EGF"/>
</dbReference>
<dbReference type="GeneTree" id="ENSGT00940000166115"/>
<dbReference type="FunFam" id="4.10.70.10:FF:000001">
    <property type="entry name" value="Disintegrin and metalloproteinase domain-containing protein 22"/>
    <property type="match status" value="1"/>
</dbReference>
<comment type="caution">
    <text evidence="7">Lacks conserved residue(s) required for the propagation of feature annotation.</text>
</comment>
<evidence type="ECO:0000259" key="11">
    <source>
        <dbReference type="PROSITE" id="PS50214"/>
    </source>
</evidence>
<feature type="transmembrane region" description="Helical" evidence="9">
    <location>
        <begin position="103"/>
        <end position="125"/>
    </location>
</feature>
<dbReference type="Pfam" id="PF00200">
    <property type="entry name" value="Disintegrin"/>
    <property type="match status" value="1"/>
</dbReference>
<dbReference type="SMART" id="SM00608">
    <property type="entry name" value="ACR"/>
    <property type="match status" value="1"/>
</dbReference>
<feature type="disulfide bond" evidence="8">
    <location>
        <begin position="215"/>
        <end position="220"/>
    </location>
</feature>
<dbReference type="GO" id="GO:0046872">
    <property type="term" value="F:metal ion binding"/>
    <property type="evidence" value="ECO:0007669"/>
    <property type="project" value="UniProtKB-KW"/>
</dbReference>
<evidence type="ECO:0000256" key="7">
    <source>
        <dbReference type="PROSITE-ProRule" id="PRU00076"/>
    </source>
</evidence>
<evidence type="ECO:0000259" key="12">
    <source>
        <dbReference type="PROSITE" id="PS50215"/>
    </source>
</evidence>
<sequence>PQMIHRWSRSINSPRHSKEVDFLHSNFVQYLRDATGNYDTSYPANQVSLSSNSFVRLDLKTSSKTCFFLCISQVHCYYHGEVEGYKNSLVAASTCSGLRYKQLYFIWSQASFVLLLLITGSSFLVPPSVLGSLRFGPSFFFCSVLLILYPCLSLQLCPMSSVLVSAFSPSFCPASVSCLQSVCFSDNNLAFVSTVVAHEMGHNLGMNHDTVNCLCNGTSCIMSGSASGATSFSQCSASDFETLISRGGGVCLTNQPTASYVTECGNGLLENGEQCDCGRPEECKNECCDAATCNFTRGSMCAHGACCDNCQIMALGTPCRKSANTCDLPEYCDGTNEFCPNDFYLMDGLPCENNTAYCYEGRCQTYDYQCRHQFAPGRSSNNLLLFYAFSFQNAMCGKVQCANVDVYNPPPGVTVSIKIVAGKTCVNADFNLGTDVVDPAYVNPGSPCGKGKACLDFQCVNASALLPNLDCDANTTCNSQGVCNDQGHCHCEDGWAPPNCDKSGHGGSIDSGPAQVVGLTKSFEFIIRDTIQSTLKRYFIKVKPKIQKAIIQTESRNSTSGSSSS</sequence>
<keyword evidence="3 9" id="KW-1133">Transmembrane helix</keyword>
<organism evidence="13 14">
    <name type="scientific">Maylandia zebra</name>
    <name type="common">zebra mbuna</name>
    <dbReference type="NCBI Taxonomy" id="106582"/>
    <lineage>
        <taxon>Eukaryota</taxon>
        <taxon>Metazoa</taxon>
        <taxon>Chordata</taxon>
        <taxon>Craniata</taxon>
        <taxon>Vertebrata</taxon>
        <taxon>Euteleostomi</taxon>
        <taxon>Actinopterygii</taxon>
        <taxon>Neopterygii</taxon>
        <taxon>Teleostei</taxon>
        <taxon>Neoteleostei</taxon>
        <taxon>Acanthomorphata</taxon>
        <taxon>Ovalentaria</taxon>
        <taxon>Cichlomorphae</taxon>
        <taxon>Cichliformes</taxon>
        <taxon>Cichlidae</taxon>
        <taxon>African cichlids</taxon>
        <taxon>Pseudocrenilabrinae</taxon>
        <taxon>Haplochromini</taxon>
        <taxon>Maylandia</taxon>
        <taxon>Maylandia zebra complex</taxon>
    </lineage>
</organism>
<evidence type="ECO:0000259" key="10">
    <source>
        <dbReference type="PROSITE" id="PS50026"/>
    </source>
</evidence>
<evidence type="ECO:0000256" key="5">
    <source>
        <dbReference type="ARBA" id="ARBA00023157"/>
    </source>
</evidence>
<evidence type="ECO:0000256" key="9">
    <source>
        <dbReference type="SAM" id="Phobius"/>
    </source>
</evidence>
<dbReference type="PROSITE" id="PS50215">
    <property type="entry name" value="ADAM_MEPRO"/>
    <property type="match status" value="1"/>
</dbReference>
<dbReference type="PROSITE" id="PS50214">
    <property type="entry name" value="DISINTEGRIN_2"/>
    <property type="match status" value="1"/>
</dbReference>
<protein>
    <submittedName>
        <fullName evidence="13">ADAM metallopeptidase domain 9b</fullName>
    </submittedName>
</protein>
<evidence type="ECO:0000313" key="13">
    <source>
        <dbReference type="Ensembl" id="ENSMZEP00005001720.1"/>
    </source>
</evidence>
<dbReference type="Proteomes" id="UP000265160">
    <property type="component" value="LG8"/>
</dbReference>
<dbReference type="SUPFAM" id="SSF57552">
    <property type="entry name" value="Blood coagulation inhibitor (disintegrin)"/>
    <property type="match status" value="1"/>
</dbReference>
<feature type="disulfide bond" evidence="6">
    <location>
        <begin position="319"/>
        <end position="339"/>
    </location>
</feature>
<dbReference type="InterPro" id="IPR006586">
    <property type="entry name" value="ADAM_Cys-rich"/>
</dbReference>
<keyword evidence="14" id="KW-1185">Reference proteome</keyword>
<name>A0A3P9AVI3_9CICH</name>
<comment type="subcellular location">
    <subcellularLocation>
        <location evidence="1">Membrane</location>
        <topology evidence="1">Single-pass membrane protein</topology>
    </subcellularLocation>
</comment>
<dbReference type="Ensembl" id="ENSMZET00005001814.1">
    <property type="protein sequence ID" value="ENSMZEP00005001720.1"/>
    <property type="gene ID" value="ENSMZEG00005001386.1"/>
</dbReference>
<reference evidence="13" key="2">
    <citation type="submission" date="2025-08" db="UniProtKB">
        <authorList>
            <consortium name="Ensembl"/>
        </authorList>
    </citation>
    <scope>IDENTIFICATION</scope>
</reference>
<proteinExistence type="predicted"/>
<dbReference type="PANTHER" id="PTHR11905">
    <property type="entry name" value="ADAM A DISINTEGRIN AND METALLOPROTEASE DOMAIN"/>
    <property type="match status" value="1"/>
</dbReference>
<reference evidence="13 14" key="1">
    <citation type="journal article" date="2014" name="Nature">
        <title>The genomic substrate for adaptive radiation in African cichlid fish.</title>
        <authorList>
            <person name="Brawand D."/>
            <person name="Wagner C.E."/>
            <person name="Li Y.I."/>
            <person name="Malinsky M."/>
            <person name="Keller I."/>
            <person name="Fan S."/>
            <person name="Simakov O."/>
            <person name="Ng A.Y."/>
            <person name="Lim Z.W."/>
            <person name="Bezault E."/>
            <person name="Turner-Maier J."/>
            <person name="Johnson J."/>
            <person name="Alcazar R."/>
            <person name="Noh H.J."/>
            <person name="Russell P."/>
            <person name="Aken B."/>
            <person name="Alfoldi J."/>
            <person name="Amemiya C."/>
            <person name="Azzouzi N."/>
            <person name="Baroiller J.F."/>
            <person name="Barloy-Hubler F."/>
            <person name="Berlin A."/>
            <person name="Bloomquist R."/>
            <person name="Carleton K.L."/>
            <person name="Conte M.A."/>
            <person name="D'Cotta H."/>
            <person name="Eshel O."/>
            <person name="Gaffney L."/>
            <person name="Galibert F."/>
            <person name="Gante H.F."/>
            <person name="Gnerre S."/>
            <person name="Greuter L."/>
            <person name="Guyon R."/>
            <person name="Haddad N.S."/>
            <person name="Haerty W."/>
            <person name="Harris R.M."/>
            <person name="Hofmann H.A."/>
            <person name="Hourlier T."/>
            <person name="Hulata G."/>
            <person name="Jaffe D.B."/>
            <person name="Lara M."/>
            <person name="Lee A.P."/>
            <person name="MacCallum I."/>
            <person name="Mwaiko S."/>
            <person name="Nikaido M."/>
            <person name="Nishihara H."/>
            <person name="Ozouf-Costaz C."/>
            <person name="Penman D.J."/>
            <person name="Przybylski D."/>
            <person name="Rakotomanga M."/>
            <person name="Renn S.C.P."/>
            <person name="Ribeiro F.J."/>
            <person name="Ron M."/>
            <person name="Salzburger W."/>
            <person name="Sanchez-Pulido L."/>
            <person name="Santos M.E."/>
            <person name="Searle S."/>
            <person name="Sharpe T."/>
            <person name="Swofford R."/>
            <person name="Tan F.J."/>
            <person name="Williams L."/>
            <person name="Young S."/>
            <person name="Yin S."/>
            <person name="Okada N."/>
            <person name="Kocher T.D."/>
            <person name="Miska E.A."/>
            <person name="Lander E.S."/>
            <person name="Venkatesh B."/>
            <person name="Fernald R.D."/>
            <person name="Meyer A."/>
            <person name="Ponting C.P."/>
            <person name="Streelman J.T."/>
            <person name="Lindblad-Toh K."/>
            <person name="Seehausen O."/>
            <person name="Di Palma F."/>
        </authorList>
    </citation>
    <scope>NUCLEOTIDE SEQUENCE</scope>
</reference>
<keyword evidence="2 9" id="KW-0812">Transmembrane</keyword>
<keyword evidence="8" id="KW-0479">Metal-binding</keyword>
<feature type="binding site" evidence="8">
    <location>
        <position position="198"/>
    </location>
    <ligand>
        <name>Zn(2+)</name>
        <dbReference type="ChEBI" id="CHEBI:29105"/>
        <note>catalytic</note>
    </ligand>
</feature>
<keyword evidence="5 7" id="KW-1015">Disulfide bond</keyword>
<reference evidence="13" key="3">
    <citation type="submission" date="2025-09" db="UniProtKB">
        <authorList>
            <consortium name="Ensembl"/>
        </authorList>
    </citation>
    <scope>IDENTIFICATION</scope>
</reference>
<dbReference type="AlphaFoldDB" id="A0A3P9AVI3"/>
<evidence type="ECO:0000256" key="4">
    <source>
        <dbReference type="ARBA" id="ARBA00023136"/>
    </source>
</evidence>
<dbReference type="InterPro" id="IPR036436">
    <property type="entry name" value="Disintegrin_dom_sf"/>
</dbReference>
<dbReference type="GO" id="GO:0006508">
    <property type="term" value="P:proteolysis"/>
    <property type="evidence" value="ECO:0007669"/>
    <property type="project" value="InterPro"/>
</dbReference>
<evidence type="ECO:0000256" key="2">
    <source>
        <dbReference type="ARBA" id="ARBA00022692"/>
    </source>
</evidence>
<dbReference type="PROSITE" id="PS00427">
    <property type="entry name" value="DISINTEGRIN_1"/>
    <property type="match status" value="1"/>
</dbReference>
<evidence type="ECO:0000313" key="14">
    <source>
        <dbReference type="Proteomes" id="UP000265160"/>
    </source>
</evidence>
<dbReference type="InterPro" id="IPR024079">
    <property type="entry name" value="MetalloPept_cat_dom_sf"/>
</dbReference>
<dbReference type="PRINTS" id="PR00289">
    <property type="entry name" value="DISINTEGRIN"/>
</dbReference>
<dbReference type="PROSITE" id="PS50026">
    <property type="entry name" value="EGF_3"/>
    <property type="match status" value="1"/>
</dbReference>
<dbReference type="PROSITE" id="PS01186">
    <property type="entry name" value="EGF_2"/>
    <property type="match status" value="1"/>
</dbReference>
<dbReference type="PANTHER" id="PTHR11905:SF136">
    <property type="entry name" value="DISINTEGRIN AND METALLOPROTEINASE DOMAIN-CONTAINING PROTEIN 9"/>
    <property type="match status" value="1"/>
</dbReference>
<keyword evidence="4 9" id="KW-0472">Membrane</keyword>
<evidence type="ECO:0000256" key="3">
    <source>
        <dbReference type="ARBA" id="ARBA00022989"/>
    </source>
</evidence>
<evidence type="ECO:0000256" key="8">
    <source>
        <dbReference type="PROSITE-ProRule" id="PRU00276"/>
    </source>
</evidence>
<feature type="disulfide bond" evidence="7">
    <location>
        <begin position="491"/>
        <end position="500"/>
    </location>
</feature>
<evidence type="ECO:0000256" key="6">
    <source>
        <dbReference type="PROSITE-ProRule" id="PRU00068"/>
    </source>
</evidence>
<keyword evidence="7" id="KW-0245">EGF-like domain</keyword>
<dbReference type="Gene3D" id="4.10.70.10">
    <property type="entry name" value="Disintegrin domain"/>
    <property type="match status" value="1"/>
</dbReference>
<feature type="active site" evidence="8">
    <location>
        <position position="199"/>
    </location>
</feature>
<feature type="domain" description="Peptidase M12B" evidence="12">
    <location>
        <begin position="166"/>
        <end position="256"/>
    </location>
</feature>
<dbReference type="SMART" id="SM00050">
    <property type="entry name" value="DISIN"/>
    <property type="match status" value="1"/>
</dbReference>
<feature type="binding site" evidence="8">
    <location>
        <position position="202"/>
    </location>
    <ligand>
        <name>Zn(2+)</name>
        <dbReference type="ChEBI" id="CHEBI:29105"/>
        <note>catalytic</note>
    </ligand>
</feature>
<dbReference type="InterPro" id="IPR001762">
    <property type="entry name" value="Disintegrin_dom"/>
</dbReference>
<dbReference type="Pfam" id="PF01421">
    <property type="entry name" value="Reprolysin"/>
    <property type="match status" value="1"/>
</dbReference>
<feature type="domain" description="Disintegrin" evidence="11">
    <location>
        <begin position="261"/>
        <end position="347"/>
    </location>
</feature>
<feature type="binding site" evidence="8">
    <location>
        <position position="208"/>
    </location>
    <ligand>
        <name>Zn(2+)</name>
        <dbReference type="ChEBI" id="CHEBI:29105"/>
        <note>catalytic</note>
    </ligand>
</feature>
<feature type="domain" description="EGF-like" evidence="10">
    <location>
        <begin position="467"/>
        <end position="501"/>
    </location>
</feature>
<evidence type="ECO:0000256" key="1">
    <source>
        <dbReference type="ARBA" id="ARBA00004167"/>
    </source>
</evidence>
<dbReference type="GO" id="GO:0004222">
    <property type="term" value="F:metalloendopeptidase activity"/>
    <property type="evidence" value="ECO:0007669"/>
    <property type="project" value="InterPro"/>
</dbReference>
<dbReference type="GO" id="GO:0005886">
    <property type="term" value="C:plasma membrane"/>
    <property type="evidence" value="ECO:0007669"/>
    <property type="project" value="TreeGrafter"/>
</dbReference>